<keyword evidence="3" id="KW-1185">Reference proteome</keyword>
<accession>A0A9P3GSX4</accession>
<dbReference type="Proteomes" id="UP000703269">
    <property type="component" value="Unassembled WGS sequence"/>
</dbReference>
<organism evidence="2 3">
    <name type="scientific">Phanerochaete sordida</name>
    <dbReference type="NCBI Taxonomy" id="48140"/>
    <lineage>
        <taxon>Eukaryota</taxon>
        <taxon>Fungi</taxon>
        <taxon>Dikarya</taxon>
        <taxon>Basidiomycota</taxon>
        <taxon>Agaricomycotina</taxon>
        <taxon>Agaricomycetes</taxon>
        <taxon>Polyporales</taxon>
        <taxon>Phanerochaetaceae</taxon>
        <taxon>Phanerochaete</taxon>
    </lineage>
</organism>
<evidence type="ECO:0000313" key="3">
    <source>
        <dbReference type="Proteomes" id="UP000703269"/>
    </source>
</evidence>
<evidence type="ECO:0000313" key="2">
    <source>
        <dbReference type="EMBL" id="GJF00988.1"/>
    </source>
</evidence>
<proteinExistence type="predicted"/>
<protein>
    <submittedName>
        <fullName evidence="2">Uncharacterized protein</fullName>
    </submittedName>
</protein>
<dbReference type="AlphaFoldDB" id="A0A9P3GSX4"/>
<evidence type="ECO:0000256" key="1">
    <source>
        <dbReference type="SAM" id="MobiDB-lite"/>
    </source>
</evidence>
<feature type="compositionally biased region" description="Basic and acidic residues" evidence="1">
    <location>
        <begin position="106"/>
        <end position="115"/>
    </location>
</feature>
<gene>
    <name evidence="2" type="ORF">PsYK624_172920</name>
</gene>
<sequence length="115" mass="12984">MLSTTALDHADRAPSMLVRRNDARKRAQSRERGSALRAGVLARAQGQRSAVNAPPTHRPEARRPPFLSRRPASRRSATETRPATGDWRPATDVERRSRRRPAARRPPPDPARRRL</sequence>
<comment type="caution">
    <text evidence="2">The sequence shown here is derived from an EMBL/GenBank/DDBJ whole genome shotgun (WGS) entry which is preliminary data.</text>
</comment>
<name>A0A9P3GSX4_9APHY</name>
<feature type="region of interest" description="Disordered" evidence="1">
    <location>
        <begin position="1"/>
        <end position="115"/>
    </location>
</feature>
<feature type="compositionally biased region" description="Basic and acidic residues" evidence="1">
    <location>
        <begin position="19"/>
        <end position="34"/>
    </location>
</feature>
<reference evidence="2 3" key="1">
    <citation type="submission" date="2021-08" db="EMBL/GenBank/DDBJ databases">
        <title>Draft Genome Sequence of Phanerochaete sordida strain YK-624.</title>
        <authorList>
            <person name="Mori T."/>
            <person name="Dohra H."/>
            <person name="Suzuki T."/>
            <person name="Kawagishi H."/>
            <person name="Hirai H."/>
        </authorList>
    </citation>
    <scope>NUCLEOTIDE SEQUENCE [LARGE SCALE GENOMIC DNA]</scope>
    <source>
        <strain evidence="2 3">YK-624</strain>
    </source>
</reference>
<dbReference type="EMBL" id="BPQB01000284">
    <property type="protein sequence ID" value="GJF00988.1"/>
    <property type="molecule type" value="Genomic_DNA"/>
</dbReference>